<comment type="caution">
    <text evidence="3">The sequence shown here is derived from an EMBL/GenBank/DDBJ whole genome shotgun (WGS) entry which is preliminary data.</text>
</comment>
<evidence type="ECO:0000256" key="1">
    <source>
        <dbReference type="ARBA" id="ARBA00022603"/>
    </source>
</evidence>
<dbReference type="PROSITE" id="PS00092">
    <property type="entry name" value="N6_MTASE"/>
    <property type="match status" value="1"/>
</dbReference>
<dbReference type="Pfam" id="PF03602">
    <property type="entry name" value="Cons_hypoth95"/>
    <property type="match status" value="1"/>
</dbReference>
<dbReference type="InterPro" id="IPR029063">
    <property type="entry name" value="SAM-dependent_MTases_sf"/>
</dbReference>
<dbReference type="GO" id="GO:0031167">
    <property type="term" value="P:rRNA methylation"/>
    <property type="evidence" value="ECO:0007669"/>
    <property type="project" value="InterPro"/>
</dbReference>
<protein>
    <recommendedName>
        <fullName evidence="5">16S rRNA (Guanine(966)-N(2))-methyltransferase RsmD</fullName>
    </recommendedName>
</protein>
<dbReference type="InterPro" id="IPR004398">
    <property type="entry name" value="RNA_MeTrfase_RsmD"/>
</dbReference>
<dbReference type="PANTHER" id="PTHR43542:SF1">
    <property type="entry name" value="METHYLTRANSFERASE"/>
    <property type="match status" value="1"/>
</dbReference>
<dbReference type="GO" id="GO:0003676">
    <property type="term" value="F:nucleic acid binding"/>
    <property type="evidence" value="ECO:0007669"/>
    <property type="project" value="InterPro"/>
</dbReference>
<dbReference type="AlphaFoldDB" id="A0A2W4WXG6"/>
<keyword evidence="1" id="KW-0489">Methyltransferase</keyword>
<dbReference type="InterPro" id="IPR002052">
    <property type="entry name" value="DNA_methylase_N6_adenine_CS"/>
</dbReference>
<dbReference type="GO" id="GO:0008168">
    <property type="term" value="F:methyltransferase activity"/>
    <property type="evidence" value="ECO:0007669"/>
    <property type="project" value="UniProtKB-KW"/>
</dbReference>
<dbReference type="Proteomes" id="UP000249794">
    <property type="component" value="Unassembled WGS sequence"/>
</dbReference>
<dbReference type="SUPFAM" id="SSF53335">
    <property type="entry name" value="S-adenosyl-L-methionine-dependent methyltransferases"/>
    <property type="match status" value="1"/>
</dbReference>
<dbReference type="Gene3D" id="3.40.50.150">
    <property type="entry name" value="Vaccinia Virus protein VP39"/>
    <property type="match status" value="1"/>
</dbReference>
<feature type="non-terminal residue" evidence="3">
    <location>
        <position position="1"/>
    </location>
</feature>
<accession>A0A2W4WXG6</accession>
<reference evidence="3 4" key="2">
    <citation type="submission" date="2018-06" db="EMBL/GenBank/DDBJ databases">
        <title>Metagenomic assembly of (sub)arctic Cyanobacteria and their associated microbiome from non-axenic cultures.</title>
        <authorList>
            <person name="Baurain D."/>
        </authorList>
    </citation>
    <scope>NUCLEOTIDE SEQUENCE [LARGE SCALE GENOMIC DNA]</scope>
    <source>
        <strain evidence="3">ULC027bin1</strain>
    </source>
</reference>
<organism evidence="3 4">
    <name type="scientific">Phormidesmis priestleyi</name>
    <dbReference type="NCBI Taxonomy" id="268141"/>
    <lineage>
        <taxon>Bacteria</taxon>
        <taxon>Bacillati</taxon>
        <taxon>Cyanobacteriota</taxon>
        <taxon>Cyanophyceae</taxon>
        <taxon>Leptolyngbyales</taxon>
        <taxon>Leptolyngbyaceae</taxon>
        <taxon>Phormidesmis</taxon>
    </lineage>
</organism>
<dbReference type="EMBL" id="QBMP01000206">
    <property type="protein sequence ID" value="PZO49686.1"/>
    <property type="molecule type" value="Genomic_DNA"/>
</dbReference>
<sequence length="139" mass="15281">AACQLVQQNWQKVAQADQSFQVIRGNVVRQLQRIVVDCSGQAGQAGQAGQDGLEGGLKSELKGGFDCVYFDPPYASGLYHPVLNQIGNCLRAQGEVAVEYSTAHWQPTQLPANLEIIREKRYGSTHLVFLQSNTSDKYL</sequence>
<reference evidence="4" key="1">
    <citation type="submission" date="2018-04" db="EMBL/GenBank/DDBJ databases">
        <authorList>
            <person name="Cornet L."/>
        </authorList>
    </citation>
    <scope>NUCLEOTIDE SEQUENCE [LARGE SCALE GENOMIC DNA]</scope>
</reference>
<name>A0A2W4WXG6_9CYAN</name>
<evidence type="ECO:0000313" key="4">
    <source>
        <dbReference type="Proteomes" id="UP000249794"/>
    </source>
</evidence>
<evidence type="ECO:0000313" key="3">
    <source>
        <dbReference type="EMBL" id="PZO49686.1"/>
    </source>
</evidence>
<evidence type="ECO:0008006" key="5">
    <source>
        <dbReference type="Google" id="ProtNLM"/>
    </source>
</evidence>
<evidence type="ECO:0000256" key="2">
    <source>
        <dbReference type="ARBA" id="ARBA00022679"/>
    </source>
</evidence>
<gene>
    <name evidence="3" type="ORF">DCF15_16645</name>
</gene>
<keyword evidence="2" id="KW-0808">Transferase</keyword>
<dbReference type="PANTHER" id="PTHR43542">
    <property type="entry name" value="METHYLTRANSFERASE"/>
    <property type="match status" value="1"/>
</dbReference>
<proteinExistence type="predicted"/>